<gene>
    <name evidence="2" type="ORF">SAMN05421825_1941</name>
</gene>
<dbReference type="STRING" id="454006.SAMN05421825_1941"/>
<proteinExistence type="predicted"/>
<sequence>MKKVYLSIALVAFGFTFGQVGVNTDSPKTTLDVSAKRDISGSITDNTQHIGLQSPRLTRAELTNNTATYGTDQTAALIYVTDVSGGDTNIPRTYVDSPGYYYFDGVLWQKFTGGNASGGTEPWKVRTTDTEATLNTQDIYQKGNVAVGTSQGLGTFHIDATKDNSTTGTPTTTQVLDDIIVTPKGRVGVGYSPSDTVFGSNQFDDKWTFQANSDLDINYSLATTNNAQAIVHRNIISSGAIGARTARPNGTSIAAFEGHTSTSSNNYGLTTAVTQQRAGIVLRTGKYTSVGGEIWLGTSGANSDGSASSTAANVYRAIMDERGNWSLGADPNVDAFYRNPTQRLDLILGGVRIDALGYGTLAAWQTLQAAQRPNYISTNPSDRIVVVDANGVLKTIDRSVLAKSSMVEEKPQTQLHVIKNASDITPAIIQGCPVYDNEASAQTDEVLPEGGLYRIKGSGVLMIKY</sequence>
<dbReference type="Proteomes" id="UP000199203">
    <property type="component" value="Unassembled WGS sequence"/>
</dbReference>
<dbReference type="OrthoDB" id="1252924at2"/>
<keyword evidence="1" id="KW-0732">Signal</keyword>
<feature type="signal peptide" evidence="1">
    <location>
        <begin position="1"/>
        <end position="18"/>
    </location>
</feature>
<accession>A0A1G7NCH7</accession>
<keyword evidence="3" id="KW-1185">Reference proteome</keyword>
<dbReference type="AlphaFoldDB" id="A0A1G7NCH7"/>
<protein>
    <submittedName>
        <fullName evidence="2">Uncharacterized protein</fullName>
    </submittedName>
</protein>
<evidence type="ECO:0000256" key="1">
    <source>
        <dbReference type="SAM" id="SignalP"/>
    </source>
</evidence>
<feature type="chain" id="PRO_5011620599" evidence="1">
    <location>
        <begin position="19"/>
        <end position="465"/>
    </location>
</feature>
<evidence type="ECO:0000313" key="2">
    <source>
        <dbReference type="EMBL" id="SDF71753.1"/>
    </source>
</evidence>
<evidence type="ECO:0000313" key="3">
    <source>
        <dbReference type="Proteomes" id="UP000199203"/>
    </source>
</evidence>
<dbReference type="RefSeq" id="WP_089873276.1">
    <property type="nucleotide sequence ID" value="NZ_FNBH01000002.1"/>
</dbReference>
<name>A0A1G7NCH7_9FLAO</name>
<organism evidence="2 3">
    <name type="scientific">Epilithonimonas hungarica</name>
    <dbReference type="NCBI Taxonomy" id="454006"/>
    <lineage>
        <taxon>Bacteria</taxon>
        <taxon>Pseudomonadati</taxon>
        <taxon>Bacteroidota</taxon>
        <taxon>Flavobacteriia</taxon>
        <taxon>Flavobacteriales</taxon>
        <taxon>Weeksellaceae</taxon>
        <taxon>Chryseobacterium group</taxon>
        <taxon>Epilithonimonas</taxon>
    </lineage>
</organism>
<dbReference type="EMBL" id="FNBH01000002">
    <property type="protein sequence ID" value="SDF71753.1"/>
    <property type="molecule type" value="Genomic_DNA"/>
</dbReference>
<reference evidence="3" key="1">
    <citation type="submission" date="2016-10" db="EMBL/GenBank/DDBJ databases">
        <authorList>
            <person name="Varghese N."/>
            <person name="Submissions S."/>
        </authorList>
    </citation>
    <scope>NUCLEOTIDE SEQUENCE [LARGE SCALE GENOMIC DNA]</scope>
    <source>
        <strain evidence="3">DSM 19684</strain>
    </source>
</reference>